<accession>A0A8E2JLJ2</accession>
<gene>
    <name evidence="2" type="ORF">AOQ84DRAFT_306190</name>
</gene>
<feature type="compositionally biased region" description="Low complexity" evidence="1">
    <location>
        <begin position="513"/>
        <end position="534"/>
    </location>
</feature>
<evidence type="ECO:0000313" key="3">
    <source>
        <dbReference type="Proteomes" id="UP000250140"/>
    </source>
</evidence>
<feature type="compositionally biased region" description="Polar residues" evidence="1">
    <location>
        <begin position="591"/>
        <end position="605"/>
    </location>
</feature>
<dbReference type="AlphaFoldDB" id="A0A8E2JLJ2"/>
<name>A0A8E2JLJ2_9PEZI</name>
<feature type="compositionally biased region" description="Basic residues" evidence="1">
    <location>
        <begin position="642"/>
        <end position="651"/>
    </location>
</feature>
<feature type="compositionally biased region" description="Polar residues" evidence="1">
    <location>
        <begin position="70"/>
        <end position="83"/>
    </location>
</feature>
<feature type="region of interest" description="Disordered" evidence="1">
    <location>
        <begin position="641"/>
        <end position="691"/>
    </location>
</feature>
<feature type="region of interest" description="Disordered" evidence="1">
    <location>
        <begin position="56"/>
        <end position="101"/>
    </location>
</feature>
<sequence>MPPRQASPVRRPRVKPPTPDPTAERERADSANSAKSAKAPVDFHELIIQVNSVPVSPSVTVPKSAHITRPQITRTPPQESRPTFESPKGPRAPTPTFSPLLNADRNRSPSLAFSVQPTVQPIYNGNLAPINTSPELTRSASPAFSDIASARSGSPTLVRANSAATYRSPISPADAPPMRSIFPVYNPTVSLAQQQYHPTETSPTHIPREKISRSPYSPDFYVPHSNVLPGPGGSSNSCKPYYTPAPLLDNLWVAANGQEEPAVQIYTLKMHRATATSNVISFGPTPSLPFYSLTQSNDTPSASVEPDLLEHEVLIKRHHPTQPRALPISHLSLVIPPPTNAAFQPYGQFNEVSSTLLTSIYPKLAALAALDAAANSPAASQLAWVDPGAISPAAERLAHDVLQGAAERECCDLVWTREPPSHQSNNPYAQAMTQGIYQLQHPTLGVFPVQLEGECSDINTPSTRPTTAVYGHNLPQMQQPTSTKSGSITLLNPYILSPSSPRAFIPPPPPPRAGSRATGRGSRAGSPTPSEMDLTTLATTTDAAADDAVLAKLDFATDSLILNVAALTRFGNPYLVDVAATTLLTVAVSESMRTPRSSQKANTQFEPPPPSSLLSGQKPKSSAASLKESFVEGLEAFGAGKTKAKPGRKWSLRSNRTGRISPHEKDIEMGSWYGQPEVGKQKASKKSKKDDQDDLPFITRAIITVLGLAFKTVVWVLRIGIKIVAGLVVMISRNIRKL</sequence>
<reference evidence="2 3" key="1">
    <citation type="journal article" date="2016" name="Nat. Commun.">
        <title>Ectomycorrhizal ecology is imprinted in the genome of the dominant symbiotic fungus Cenococcum geophilum.</title>
        <authorList>
            <consortium name="DOE Joint Genome Institute"/>
            <person name="Peter M."/>
            <person name="Kohler A."/>
            <person name="Ohm R.A."/>
            <person name="Kuo A."/>
            <person name="Krutzmann J."/>
            <person name="Morin E."/>
            <person name="Arend M."/>
            <person name="Barry K.W."/>
            <person name="Binder M."/>
            <person name="Choi C."/>
            <person name="Clum A."/>
            <person name="Copeland A."/>
            <person name="Grisel N."/>
            <person name="Haridas S."/>
            <person name="Kipfer T."/>
            <person name="LaButti K."/>
            <person name="Lindquist E."/>
            <person name="Lipzen A."/>
            <person name="Maire R."/>
            <person name="Meier B."/>
            <person name="Mihaltcheva S."/>
            <person name="Molinier V."/>
            <person name="Murat C."/>
            <person name="Poggeler S."/>
            <person name="Quandt C.A."/>
            <person name="Sperisen C."/>
            <person name="Tritt A."/>
            <person name="Tisserant E."/>
            <person name="Crous P.W."/>
            <person name="Henrissat B."/>
            <person name="Nehls U."/>
            <person name="Egli S."/>
            <person name="Spatafora J.W."/>
            <person name="Grigoriev I.V."/>
            <person name="Martin F.M."/>
        </authorList>
    </citation>
    <scope>NUCLEOTIDE SEQUENCE [LARGE SCALE GENOMIC DNA]</scope>
    <source>
        <strain evidence="2 3">CBS 207.34</strain>
    </source>
</reference>
<dbReference type="Proteomes" id="UP000250140">
    <property type="component" value="Unassembled WGS sequence"/>
</dbReference>
<feature type="compositionally biased region" description="Low complexity" evidence="1">
    <location>
        <begin position="30"/>
        <end position="39"/>
    </location>
</feature>
<keyword evidence="3" id="KW-1185">Reference proteome</keyword>
<protein>
    <submittedName>
        <fullName evidence="2">Uncharacterized protein</fullName>
    </submittedName>
</protein>
<evidence type="ECO:0000313" key="2">
    <source>
        <dbReference type="EMBL" id="OCL01664.1"/>
    </source>
</evidence>
<evidence type="ECO:0000256" key="1">
    <source>
        <dbReference type="SAM" id="MobiDB-lite"/>
    </source>
</evidence>
<feature type="region of interest" description="Disordered" evidence="1">
    <location>
        <begin position="499"/>
        <end position="534"/>
    </location>
</feature>
<feature type="region of interest" description="Disordered" evidence="1">
    <location>
        <begin position="591"/>
        <end position="619"/>
    </location>
</feature>
<dbReference type="OrthoDB" id="5383338at2759"/>
<proteinExistence type="predicted"/>
<dbReference type="EMBL" id="KV751092">
    <property type="protein sequence ID" value="OCL01664.1"/>
    <property type="molecule type" value="Genomic_DNA"/>
</dbReference>
<organism evidence="2 3">
    <name type="scientific">Glonium stellatum</name>
    <dbReference type="NCBI Taxonomy" id="574774"/>
    <lineage>
        <taxon>Eukaryota</taxon>
        <taxon>Fungi</taxon>
        <taxon>Dikarya</taxon>
        <taxon>Ascomycota</taxon>
        <taxon>Pezizomycotina</taxon>
        <taxon>Dothideomycetes</taxon>
        <taxon>Pleosporomycetidae</taxon>
        <taxon>Gloniales</taxon>
        <taxon>Gloniaceae</taxon>
        <taxon>Glonium</taxon>
    </lineage>
</organism>
<feature type="region of interest" description="Disordered" evidence="1">
    <location>
        <begin position="1"/>
        <end position="40"/>
    </location>
</feature>